<keyword evidence="7" id="KW-0342">GTP-binding</keyword>
<keyword evidence="11" id="KW-1185">Reference proteome</keyword>
<dbReference type="EC" id="6.5.1.8" evidence="2"/>
<keyword evidence="3" id="KW-0436">Ligase</keyword>
<dbReference type="Pfam" id="PF01139">
    <property type="entry name" value="RtcB"/>
    <property type="match status" value="1"/>
</dbReference>
<dbReference type="EMBL" id="JAJADQ010000010">
    <property type="protein sequence ID" value="MCB2379431.1"/>
    <property type="molecule type" value="Genomic_DNA"/>
</dbReference>
<proteinExistence type="predicted"/>
<evidence type="ECO:0000256" key="5">
    <source>
        <dbReference type="ARBA" id="ARBA00022741"/>
    </source>
</evidence>
<evidence type="ECO:0000256" key="3">
    <source>
        <dbReference type="ARBA" id="ARBA00022598"/>
    </source>
</evidence>
<sequence length="477" mass="52535">MITGNDLLSLGLQPGKWFKEALEHINTHALAGDALQAYLDTVKPAPEIPLLAHPVPFHENISADSPVEEANIAYVRQSMQQLMRTPTVVAGAIMPDACPAGPLGTIPVGGIVVTRNAIHPGMHSADICCSVMLTNLGKLDPKTVLDTAQQITHFGPGGRPPEREFALPTDIEAEFRANPFLNSLRSLKLAQEHLGTQGDGNHFLYVGISRNTGDTVLVTHHGSRGPGAALYTQGMKVAERFRQAISPATDPHNAWIPSQSEEGQHYWAALQTIRKWTKQNHLCLHQAIAQELGAAVQQQFWNEHNFVFRDGDLYYHAKGATPLDPKFMPDITGPRIIPLNMAQPILIVEGSTTENNLGFAPHGAGRNLSRTRHKYSKIGQTREELFAEETQGIDARFFFNRIDISELPSAYKDAEEVKRQIVDFNLATTLDEIRPYGCIMAGDWEQDAPWRKKKLAKEAARRAADDSQADCSALSSE</sequence>
<dbReference type="PANTHER" id="PTHR43749:SF2">
    <property type="entry name" value="RNA-SPLICING LIGASE RTCB"/>
    <property type="match status" value="1"/>
</dbReference>
<gene>
    <name evidence="10" type="ORF">LGH70_17665</name>
</gene>
<accession>A0ABS8AHV3</accession>
<organism evidence="10 11">
    <name type="scientific">Hymenobacter nitidus</name>
    <dbReference type="NCBI Taxonomy" id="2880929"/>
    <lineage>
        <taxon>Bacteria</taxon>
        <taxon>Pseudomonadati</taxon>
        <taxon>Bacteroidota</taxon>
        <taxon>Cytophagia</taxon>
        <taxon>Cytophagales</taxon>
        <taxon>Hymenobacteraceae</taxon>
        <taxon>Hymenobacter</taxon>
    </lineage>
</organism>
<evidence type="ECO:0000313" key="11">
    <source>
        <dbReference type="Proteomes" id="UP001165297"/>
    </source>
</evidence>
<dbReference type="Gene3D" id="3.90.1860.10">
    <property type="entry name" value="tRNA-splicing ligase RtcB"/>
    <property type="match status" value="1"/>
</dbReference>
<name>A0ABS8AHV3_9BACT</name>
<evidence type="ECO:0000256" key="2">
    <source>
        <dbReference type="ARBA" id="ARBA00012726"/>
    </source>
</evidence>
<dbReference type="Proteomes" id="UP001165297">
    <property type="component" value="Unassembled WGS sequence"/>
</dbReference>
<keyword evidence="8" id="KW-0464">Manganese</keyword>
<keyword evidence="6" id="KW-0692">RNA repair</keyword>
<protein>
    <recommendedName>
        <fullName evidence="2">3'-phosphate/5'-hydroxy nucleic acid ligase</fullName>
        <ecNumber evidence="2">6.5.1.8</ecNumber>
    </recommendedName>
</protein>
<dbReference type="SUPFAM" id="SSF103365">
    <property type="entry name" value="Hypothetical protein PH1602"/>
    <property type="match status" value="1"/>
</dbReference>
<evidence type="ECO:0000256" key="4">
    <source>
        <dbReference type="ARBA" id="ARBA00022723"/>
    </source>
</evidence>
<evidence type="ECO:0000256" key="9">
    <source>
        <dbReference type="ARBA" id="ARBA00047746"/>
    </source>
</evidence>
<dbReference type="RefSeq" id="WP_226188324.1">
    <property type="nucleotide sequence ID" value="NZ_JAJADQ010000010.1"/>
</dbReference>
<evidence type="ECO:0000256" key="6">
    <source>
        <dbReference type="ARBA" id="ARBA00022800"/>
    </source>
</evidence>
<comment type="cofactor">
    <cofactor evidence="1">
        <name>Mn(2+)</name>
        <dbReference type="ChEBI" id="CHEBI:29035"/>
    </cofactor>
</comment>
<evidence type="ECO:0000256" key="7">
    <source>
        <dbReference type="ARBA" id="ARBA00023134"/>
    </source>
</evidence>
<dbReference type="PANTHER" id="PTHR43749">
    <property type="entry name" value="RNA-SPLICING LIGASE RTCB"/>
    <property type="match status" value="1"/>
</dbReference>
<dbReference type="InterPro" id="IPR036025">
    <property type="entry name" value="RtcB-like_sf"/>
</dbReference>
<evidence type="ECO:0000313" key="10">
    <source>
        <dbReference type="EMBL" id="MCB2379431.1"/>
    </source>
</evidence>
<keyword evidence="4" id="KW-0479">Metal-binding</keyword>
<comment type="catalytic activity">
    <reaction evidence="9">
        <text>a 3'-end 3'-phospho-ribonucleotide-RNA + a 5'-end dephospho-ribonucleoside-RNA + GTP = a ribonucleotidyl-ribonucleotide-RNA + GMP + diphosphate</text>
        <dbReference type="Rhea" id="RHEA:68076"/>
        <dbReference type="Rhea" id="RHEA-COMP:10463"/>
        <dbReference type="Rhea" id="RHEA-COMP:13936"/>
        <dbReference type="Rhea" id="RHEA-COMP:17355"/>
        <dbReference type="ChEBI" id="CHEBI:33019"/>
        <dbReference type="ChEBI" id="CHEBI:37565"/>
        <dbReference type="ChEBI" id="CHEBI:58115"/>
        <dbReference type="ChEBI" id="CHEBI:83062"/>
        <dbReference type="ChEBI" id="CHEBI:138284"/>
        <dbReference type="ChEBI" id="CHEBI:173118"/>
        <dbReference type="EC" id="6.5.1.8"/>
    </reaction>
</comment>
<reference evidence="10" key="1">
    <citation type="submission" date="2021-10" db="EMBL/GenBank/DDBJ databases">
        <authorList>
            <person name="Dean J.D."/>
            <person name="Kim M.K."/>
            <person name="Newey C.N."/>
            <person name="Stoker T.S."/>
            <person name="Thompson D.W."/>
            <person name="Grose J.H."/>
        </authorList>
    </citation>
    <scope>NUCLEOTIDE SEQUENCE</scope>
    <source>
        <strain evidence="10">BT635</strain>
    </source>
</reference>
<evidence type="ECO:0000256" key="8">
    <source>
        <dbReference type="ARBA" id="ARBA00023211"/>
    </source>
</evidence>
<dbReference type="InterPro" id="IPR001233">
    <property type="entry name" value="RtcB"/>
</dbReference>
<dbReference type="InterPro" id="IPR052915">
    <property type="entry name" value="RtcB-like"/>
</dbReference>
<comment type="caution">
    <text evidence="10">The sequence shown here is derived from an EMBL/GenBank/DDBJ whole genome shotgun (WGS) entry which is preliminary data.</text>
</comment>
<evidence type="ECO:0000256" key="1">
    <source>
        <dbReference type="ARBA" id="ARBA00001936"/>
    </source>
</evidence>
<keyword evidence="5" id="KW-0547">Nucleotide-binding</keyword>